<reference evidence="2 3" key="1">
    <citation type="submission" date="2019-04" db="EMBL/GenBank/DDBJ databases">
        <title>Friends and foes A comparative genomics study of 23 Aspergillus species from section Flavi.</title>
        <authorList>
            <consortium name="DOE Joint Genome Institute"/>
            <person name="Kjaerbolling I."/>
            <person name="Vesth T."/>
            <person name="Frisvad J.C."/>
            <person name="Nybo J.L."/>
            <person name="Theobald S."/>
            <person name="Kildgaard S."/>
            <person name="Isbrandt T."/>
            <person name="Kuo A."/>
            <person name="Sato A."/>
            <person name="Lyhne E.K."/>
            <person name="Kogle M.E."/>
            <person name="Wiebenga A."/>
            <person name="Kun R.S."/>
            <person name="Lubbers R.J."/>
            <person name="Makela M.R."/>
            <person name="Barry K."/>
            <person name="Chovatia M."/>
            <person name="Clum A."/>
            <person name="Daum C."/>
            <person name="Haridas S."/>
            <person name="He G."/>
            <person name="LaButti K."/>
            <person name="Lipzen A."/>
            <person name="Mondo S."/>
            <person name="Riley R."/>
            <person name="Salamov A."/>
            <person name="Simmons B.A."/>
            <person name="Magnuson J.K."/>
            <person name="Henrissat B."/>
            <person name="Mortensen U.H."/>
            <person name="Larsen T.O."/>
            <person name="Devries R.P."/>
            <person name="Grigoriev I.V."/>
            <person name="Machida M."/>
            <person name="Baker S.E."/>
            <person name="Andersen M.R."/>
        </authorList>
    </citation>
    <scope>NUCLEOTIDE SEQUENCE [LARGE SCALE GENOMIC DNA]</scope>
    <source>
        <strain evidence="2 3">CBS 151.66</strain>
    </source>
</reference>
<evidence type="ECO:0000256" key="1">
    <source>
        <dbReference type="SAM" id="Phobius"/>
    </source>
</evidence>
<dbReference type="EMBL" id="ML732196">
    <property type="protein sequence ID" value="KAB8075273.1"/>
    <property type="molecule type" value="Genomic_DNA"/>
</dbReference>
<evidence type="ECO:0000313" key="3">
    <source>
        <dbReference type="Proteomes" id="UP000326565"/>
    </source>
</evidence>
<name>A0A5N5X396_9EURO</name>
<proteinExistence type="predicted"/>
<dbReference type="Proteomes" id="UP000326565">
    <property type="component" value="Unassembled WGS sequence"/>
</dbReference>
<sequence length="101" mass="11487">MCLRVLPIPAYLLSLPMIILLAKKRSPSPKSGAHQRRYLEGFEERLQSWFNNCKIAIDNAHMESCCAITVLHCALVLGSLVPLILSLRLLVENQDHQHQNR</sequence>
<organism evidence="2 3">
    <name type="scientific">Aspergillus leporis</name>
    <dbReference type="NCBI Taxonomy" id="41062"/>
    <lineage>
        <taxon>Eukaryota</taxon>
        <taxon>Fungi</taxon>
        <taxon>Dikarya</taxon>
        <taxon>Ascomycota</taxon>
        <taxon>Pezizomycotina</taxon>
        <taxon>Eurotiomycetes</taxon>
        <taxon>Eurotiomycetidae</taxon>
        <taxon>Eurotiales</taxon>
        <taxon>Aspergillaceae</taxon>
        <taxon>Aspergillus</taxon>
        <taxon>Aspergillus subgen. Circumdati</taxon>
    </lineage>
</organism>
<feature type="transmembrane region" description="Helical" evidence="1">
    <location>
        <begin position="64"/>
        <end position="85"/>
    </location>
</feature>
<keyword evidence="3" id="KW-1185">Reference proteome</keyword>
<accession>A0A5N5X396</accession>
<protein>
    <submittedName>
        <fullName evidence="2">Uncharacterized protein</fullName>
    </submittedName>
</protein>
<keyword evidence="1" id="KW-1133">Transmembrane helix</keyword>
<dbReference type="AlphaFoldDB" id="A0A5N5X396"/>
<keyword evidence="1" id="KW-0472">Membrane</keyword>
<gene>
    <name evidence="2" type="ORF">BDV29DRAFT_172170</name>
</gene>
<keyword evidence="1" id="KW-0812">Transmembrane</keyword>
<feature type="transmembrane region" description="Helical" evidence="1">
    <location>
        <begin position="6"/>
        <end position="22"/>
    </location>
</feature>
<evidence type="ECO:0000313" key="2">
    <source>
        <dbReference type="EMBL" id="KAB8075273.1"/>
    </source>
</evidence>